<keyword evidence="3 6" id="KW-0812">Transmembrane</keyword>
<reference evidence="8 9" key="1">
    <citation type="submission" date="2016-10" db="EMBL/GenBank/DDBJ databases">
        <authorList>
            <person name="de Groot N.N."/>
        </authorList>
    </citation>
    <scope>NUCLEOTIDE SEQUENCE [LARGE SCALE GENOMIC DNA]</scope>
    <source>
        <strain evidence="8 9">CGMCC 4.7037</strain>
    </source>
</reference>
<organism evidence="8 9">
    <name type="scientific">Nonomuraea solani</name>
    <dbReference type="NCBI Taxonomy" id="1144553"/>
    <lineage>
        <taxon>Bacteria</taxon>
        <taxon>Bacillati</taxon>
        <taxon>Actinomycetota</taxon>
        <taxon>Actinomycetes</taxon>
        <taxon>Streptosporangiales</taxon>
        <taxon>Streptosporangiaceae</taxon>
        <taxon>Nonomuraea</taxon>
    </lineage>
</organism>
<keyword evidence="9" id="KW-1185">Reference proteome</keyword>
<evidence type="ECO:0000313" key="9">
    <source>
        <dbReference type="Proteomes" id="UP000236732"/>
    </source>
</evidence>
<comment type="similarity">
    <text evidence="6">Belongs to the binding-protein-dependent transport system permease family.</text>
</comment>
<evidence type="ECO:0000259" key="7">
    <source>
        <dbReference type="PROSITE" id="PS50928"/>
    </source>
</evidence>
<evidence type="ECO:0000256" key="6">
    <source>
        <dbReference type="RuleBase" id="RU363032"/>
    </source>
</evidence>
<name>A0A1H6E9I8_9ACTN</name>
<dbReference type="Pfam" id="PF00528">
    <property type="entry name" value="BPD_transp_1"/>
    <property type="match status" value="1"/>
</dbReference>
<gene>
    <name evidence="8" type="ORF">SAMN05444920_108367</name>
</gene>
<dbReference type="PANTHER" id="PTHR30177:SF33">
    <property type="entry name" value="POSSIBLE OSMOPROTECTANT (GLYCINE BETAINE_CARNITINE_CHOLINE_L-PROLINE) TRANSPORT INTEGRAL MEMBRANE PROTEIN ABC TRANSPORTER PROZ"/>
    <property type="match status" value="1"/>
</dbReference>
<comment type="subcellular location">
    <subcellularLocation>
        <location evidence="6">Cell membrane</location>
        <topology evidence="6">Multi-pass membrane protein</topology>
    </subcellularLocation>
    <subcellularLocation>
        <location evidence="1">Membrane</location>
        <topology evidence="1">Multi-pass membrane protein</topology>
    </subcellularLocation>
</comment>
<evidence type="ECO:0000256" key="4">
    <source>
        <dbReference type="ARBA" id="ARBA00022989"/>
    </source>
</evidence>
<dbReference type="InterPro" id="IPR000515">
    <property type="entry name" value="MetI-like"/>
</dbReference>
<sequence>MDWLTSFFAWLGEFFGNGENWSGPSGIPARLLEHLEFSGLALLLAVLIAVPLGLAIGHTGRGEVLVVVTANLARALPTLGLLVMFVLLLGTASIWPVIIPLVLLSVPPILVNTYEGIKAVDPELRDAAYGMGLRGGQVLGRVLVPVALPLILLGCRLSAIQVVATTTVAAYTGLGGLGRYVIDGFATKDYASVVGGSVLIVLFALVVQILFTLIQRVTVSPGVSQRLKVR</sequence>
<dbReference type="InterPro" id="IPR035906">
    <property type="entry name" value="MetI-like_sf"/>
</dbReference>
<dbReference type="Gene3D" id="1.10.3720.10">
    <property type="entry name" value="MetI-like"/>
    <property type="match status" value="1"/>
</dbReference>
<proteinExistence type="inferred from homology"/>
<dbReference type="Proteomes" id="UP000236732">
    <property type="component" value="Unassembled WGS sequence"/>
</dbReference>
<keyword evidence="4 6" id="KW-1133">Transmembrane helix</keyword>
<dbReference type="GO" id="GO:0005886">
    <property type="term" value="C:plasma membrane"/>
    <property type="evidence" value="ECO:0007669"/>
    <property type="project" value="UniProtKB-SubCell"/>
</dbReference>
<dbReference type="AlphaFoldDB" id="A0A1H6E9I8"/>
<dbReference type="RefSeq" id="WP_103959173.1">
    <property type="nucleotide sequence ID" value="NZ_FNVT01000008.1"/>
</dbReference>
<dbReference type="SUPFAM" id="SSF161098">
    <property type="entry name" value="MetI-like"/>
    <property type="match status" value="1"/>
</dbReference>
<dbReference type="EMBL" id="FNVT01000008">
    <property type="protein sequence ID" value="SEG94362.1"/>
    <property type="molecule type" value="Genomic_DNA"/>
</dbReference>
<evidence type="ECO:0000313" key="8">
    <source>
        <dbReference type="EMBL" id="SEG94362.1"/>
    </source>
</evidence>
<keyword evidence="2 6" id="KW-0813">Transport</keyword>
<dbReference type="InterPro" id="IPR051204">
    <property type="entry name" value="ABC_transp_perm/SBD"/>
</dbReference>
<evidence type="ECO:0000256" key="3">
    <source>
        <dbReference type="ARBA" id="ARBA00022692"/>
    </source>
</evidence>
<feature type="transmembrane region" description="Helical" evidence="6">
    <location>
        <begin position="78"/>
        <end position="103"/>
    </location>
</feature>
<dbReference type="GO" id="GO:0031460">
    <property type="term" value="P:glycine betaine transport"/>
    <property type="evidence" value="ECO:0007669"/>
    <property type="project" value="TreeGrafter"/>
</dbReference>
<dbReference type="PANTHER" id="PTHR30177">
    <property type="entry name" value="GLYCINE BETAINE/L-PROLINE TRANSPORT SYSTEM PERMEASE PROTEIN PROW"/>
    <property type="match status" value="1"/>
</dbReference>
<evidence type="ECO:0000256" key="1">
    <source>
        <dbReference type="ARBA" id="ARBA00004141"/>
    </source>
</evidence>
<dbReference type="OrthoDB" id="5244012at2"/>
<accession>A0A1H6E9I8</accession>
<feature type="transmembrane region" description="Helical" evidence="6">
    <location>
        <begin position="162"/>
        <end position="182"/>
    </location>
</feature>
<dbReference type="CDD" id="cd06261">
    <property type="entry name" value="TM_PBP2"/>
    <property type="match status" value="1"/>
</dbReference>
<feature type="domain" description="ABC transmembrane type-1" evidence="7">
    <location>
        <begin position="31"/>
        <end position="211"/>
    </location>
</feature>
<evidence type="ECO:0000256" key="5">
    <source>
        <dbReference type="ARBA" id="ARBA00023136"/>
    </source>
</evidence>
<feature type="transmembrane region" description="Helical" evidence="6">
    <location>
        <begin position="194"/>
        <end position="214"/>
    </location>
</feature>
<protein>
    <submittedName>
        <fullName evidence="8">Osmoprotectant transport system permease protein</fullName>
    </submittedName>
</protein>
<dbReference type="PROSITE" id="PS50928">
    <property type="entry name" value="ABC_TM1"/>
    <property type="match status" value="1"/>
</dbReference>
<keyword evidence="5 6" id="KW-0472">Membrane</keyword>
<evidence type="ECO:0000256" key="2">
    <source>
        <dbReference type="ARBA" id="ARBA00022448"/>
    </source>
</evidence>
<dbReference type="GO" id="GO:0055085">
    <property type="term" value="P:transmembrane transport"/>
    <property type="evidence" value="ECO:0007669"/>
    <property type="project" value="InterPro"/>
</dbReference>
<feature type="transmembrane region" description="Helical" evidence="6">
    <location>
        <begin position="138"/>
        <end position="155"/>
    </location>
</feature>
<feature type="transmembrane region" description="Helical" evidence="6">
    <location>
        <begin position="37"/>
        <end position="57"/>
    </location>
</feature>